<dbReference type="Proteomes" id="UP001497497">
    <property type="component" value="Unassembled WGS sequence"/>
</dbReference>
<proteinExistence type="predicted"/>
<dbReference type="GO" id="GO:0050806">
    <property type="term" value="P:positive regulation of synaptic transmission"/>
    <property type="evidence" value="ECO:0007669"/>
    <property type="project" value="TreeGrafter"/>
</dbReference>
<feature type="non-terminal residue" evidence="1">
    <location>
        <position position="1"/>
    </location>
</feature>
<dbReference type="GO" id="GO:0048167">
    <property type="term" value="P:regulation of synaptic plasticity"/>
    <property type="evidence" value="ECO:0007669"/>
    <property type="project" value="TreeGrafter"/>
</dbReference>
<dbReference type="GO" id="GO:0048791">
    <property type="term" value="P:calcium ion-regulated exocytosis of neurotransmitter"/>
    <property type="evidence" value="ECO:0007669"/>
    <property type="project" value="TreeGrafter"/>
</dbReference>
<dbReference type="GO" id="GO:0048788">
    <property type="term" value="C:cytoskeleton of presynaptic active zone"/>
    <property type="evidence" value="ECO:0007669"/>
    <property type="project" value="TreeGrafter"/>
</dbReference>
<reference evidence="1 2" key="1">
    <citation type="submission" date="2024-04" db="EMBL/GenBank/DDBJ databases">
        <authorList>
            <consortium name="Genoscope - CEA"/>
            <person name="William W."/>
        </authorList>
    </citation>
    <scope>NUCLEOTIDE SEQUENCE [LARGE SCALE GENOMIC DNA]</scope>
</reference>
<accession>A0AAV2HWB6</accession>
<gene>
    <name evidence="1" type="ORF">GSLYS_00012285001</name>
</gene>
<dbReference type="PANTHER" id="PTHR12157">
    <property type="entry name" value="REGULATING SYNAPTIC MEMBRANE EXOCYTOSIS PROTEIN"/>
    <property type="match status" value="1"/>
</dbReference>
<dbReference type="EMBL" id="CAXITT010000300">
    <property type="protein sequence ID" value="CAL1538464.1"/>
    <property type="molecule type" value="Genomic_DNA"/>
</dbReference>
<dbReference type="InterPro" id="IPR039032">
    <property type="entry name" value="Rim-like"/>
</dbReference>
<dbReference type="AlphaFoldDB" id="A0AAV2HWB6"/>
<evidence type="ECO:0000313" key="2">
    <source>
        <dbReference type="Proteomes" id="UP001497497"/>
    </source>
</evidence>
<organism evidence="1 2">
    <name type="scientific">Lymnaea stagnalis</name>
    <name type="common">Great pond snail</name>
    <name type="synonym">Helix stagnalis</name>
    <dbReference type="NCBI Taxonomy" id="6523"/>
    <lineage>
        <taxon>Eukaryota</taxon>
        <taxon>Metazoa</taxon>
        <taxon>Spiralia</taxon>
        <taxon>Lophotrochozoa</taxon>
        <taxon>Mollusca</taxon>
        <taxon>Gastropoda</taxon>
        <taxon>Heterobranchia</taxon>
        <taxon>Euthyneura</taxon>
        <taxon>Panpulmonata</taxon>
        <taxon>Hygrophila</taxon>
        <taxon>Lymnaeoidea</taxon>
        <taxon>Lymnaeidae</taxon>
        <taxon>Lymnaea</taxon>
    </lineage>
</organism>
<dbReference type="GO" id="GO:0042391">
    <property type="term" value="P:regulation of membrane potential"/>
    <property type="evidence" value="ECO:0007669"/>
    <property type="project" value="TreeGrafter"/>
</dbReference>
<name>A0AAV2HWB6_LYMST</name>
<sequence length="99" mass="10922">STPDCSSCEEVDLESESVSEKAVSVKANEYYVGGGDLTHTDERWKKDEILAAKIKKFLSHPVTWQLSADGSKWIGHMILKKTVLEGGDQKRDSIAILGE</sequence>
<dbReference type="GO" id="GO:0044325">
    <property type="term" value="F:transmembrane transporter binding"/>
    <property type="evidence" value="ECO:0007669"/>
    <property type="project" value="TreeGrafter"/>
</dbReference>
<comment type="caution">
    <text evidence="1">The sequence shown here is derived from an EMBL/GenBank/DDBJ whole genome shotgun (WGS) entry which is preliminary data.</text>
</comment>
<dbReference type="PANTHER" id="PTHR12157:SF21">
    <property type="entry name" value="RAB3 INTERACTING MOLECULE, ISOFORM F"/>
    <property type="match status" value="1"/>
</dbReference>
<protein>
    <submittedName>
        <fullName evidence="1">Uncharacterized protein</fullName>
    </submittedName>
</protein>
<dbReference type="GO" id="GO:0042734">
    <property type="term" value="C:presynaptic membrane"/>
    <property type="evidence" value="ECO:0007669"/>
    <property type="project" value="TreeGrafter"/>
</dbReference>
<evidence type="ECO:0000313" key="1">
    <source>
        <dbReference type="EMBL" id="CAL1538464.1"/>
    </source>
</evidence>
<keyword evidence="2" id="KW-1185">Reference proteome</keyword>
<dbReference type="GO" id="GO:0031267">
    <property type="term" value="F:small GTPase binding"/>
    <property type="evidence" value="ECO:0007669"/>
    <property type="project" value="InterPro"/>
</dbReference>